<dbReference type="SMART" id="SM01207">
    <property type="entry name" value="G3P_acyltransf"/>
    <property type="match status" value="1"/>
</dbReference>
<name>A0A328UL12_9FIRM</name>
<dbReference type="Pfam" id="PF02660">
    <property type="entry name" value="G3P_acyltransf"/>
    <property type="match status" value="1"/>
</dbReference>
<keyword evidence="6" id="KW-0443">Lipid metabolism</keyword>
<accession>A0A328UL12</accession>
<evidence type="ECO:0000256" key="5">
    <source>
        <dbReference type="ARBA" id="ARBA00022989"/>
    </source>
</evidence>
<sequence>MVFAITSRCTSDKERREFLLDRYVFFIIIGFLSGSILYSWLLPKIFCHVDVTKYSRDHNPGTANAMKYAGVGMGSVCLLCDVGKGFVPVFVAAQQLERTGVLFSLLIAAPVAGHAFSPWKKGKGGKAIATAFGVLLALLPYSYVVLILAASYLFFSLVLVINPHRLRTIVSFFVLCAAAYLLKINIFIVYACLLISGIVIIKNLTPEENEAKQWRLLGRKLF</sequence>
<evidence type="ECO:0000256" key="9">
    <source>
        <dbReference type="ARBA" id="ARBA00023264"/>
    </source>
</evidence>
<evidence type="ECO:0000256" key="2">
    <source>
        <dbReference type="ARBA" id="ARBA00022516"/>
    </source>
</evidence>
<feature type="transmembrane region" description="Helical" evidence="10">
    <location>
        <begin position="23"/>
        <end position="41"/>
    </location>
</feature>
<keyword evidence="3 11" id="KW-0808">Transferase</keyword>
<keyword evidence="8" id="KW-0594">Phospholipid biosynthesis</keyword>
<reference evidence="11 12" key="1">
    <citation type="submission" date="2018-06" db="EMBL/GenBank/DDBJ databases">
        <title>Noncontiguous genome sequence of Ruminococcaceae bacterium ASD2818.</title>
        <authorList>
            <person name="Chaplin A.V."/>
            <person name="Sokolova S.R."/>
            <person name="Kochetkova T.O."/>
            <person name="Goltsov A.Y."/>
            <person name="Trofimov D.Y."/>
            <person name="Efimov B.A."/>
        </authorList>
    </citation>
    <scope>NUCLEOTIDE SEQUENCE [LARGE SCALE GENOMIC DNA]</scope>
    <source>
        <strain evidence="11 12">ASD2818</strain>
    </source>
</reference>
<dbReference type="InterPro" id="IPR003811">
    <property type="entry name" value="G3P_acylTferase_PlsY"/>
</dbReference>
<evidence type="ECO:0000256" key="3">
    <source>
        <dbReference type="ARBA" id="ARBA00022679"/>
    </source>
</evidence>
<evidence type="ECO:0000313" key="12">
    <source>
        <dbReference type="Proteomes" id="UP000249377"/>
    </source>
</evidence>
<evidence type="ECO:0000256" key="10">
    <source>
        <dbReference type="SAM" id="Phobius"/>
    </source>
</evidence>
<evidence type="ECO:0000256" key="7">
    <source>
        <dbReference type="ARBA" id="ARBA00023136"/>
    </source>
</evidence>
<dbReference type="GO" id="GO:0043772">
    <property type="term" value="F:acyl-phosphate glycerol-3-phosphate acyltransferase activity"/>
    <property type="evidence" value="ECO:0007669"/>
    <property type="project" value="InterPro"/>
</dbReference>
<dbReference type="GO" id="GO:0005886">
    <property type="term" value="C:plasma membrane"/>
    <property type="evidence" value="ECO:0007669"/>
    <property type="project" value="InterPro"/>
</dbReference>
<proteinExistence type="predicted"/>
<protein>
    <submittedName>
        <fullName evidence="11">Glycerol-3-phosphate acyltransferase</fullName>
    </submittedName>
</protein>
<dbReference type="Proteomes" id="UP000249377">
    <property type="component" value="Unassembled WGS sequence"/>
</dbReference>
<evidence type="ECO:0000256" key="8">
    <source>
        <dbReference type="ARBA" id="ARBA00023209"/>
    </source>
</evidence>
<feature type="transmembrane region" description="Helical" evidence="10">
    <location>
        <begin position="100"/>
        <end position="119"/>
    </location>
</feature>
<evidence type="ECO:0000256" key="1">
    <source>
        <dbReference type="ARBA" id="ARBA00022475"/>
    </source>
</evidence>
<feature type="transmembrane region" description="Helical" evidence="10">
    <location>
        <begin position="131"/>
        <end position="160"/>
    </location>
</feature>
<dbReference type="PANTHER" id="PTHR30309:SF0">
    <property type="entry name" value="GLYCEROL-3-PHOSPHATE ACYLTRANSFERASE-RELATED"/>
    <property type="match status" value="1"/>
</dbReference>
<organism evidence="11 12">
    <name type="scientific">Hydrogeniiclostridium mannosilyticum</name>
    <dbReference type="NCBI Taxonomy" id="2764322"/>
    <lineage>
        <taxon>Bacteria</taxon>
        <taxon>Bacillati</taxon>
        <taxon>Bacillota</taxon>
        <taxon>Clostridia</taxon>
        <taxon>Eubacteriales</taxon>
        <taxon>Acutalibacteraceae</taxon>
        <taxon>Hydrogeniiclostridium</taxon>
    </lineage>
</organism>
<dbReference type="AlphaFoldDB" id="A0A328UL12"/>
<feature type="transmembrane region" description="Helical" evidence="10">
    <location>
        <begin position="172"/>
        <end position="201"/>
    </location>
</feature>
<keyword evidence="2" id="KW-0444">Lipid biosynthesis</keyword>
<keyword evidence="12" id="KW-1185">Reference proteome</keyword>
<keyword evidence="9" id="KW-1208">Phospholipid metabolism</keyword>
<comment type="caution">
    <text evidence="11">The sequence shown here is derived from an EMBL/GenBank/DDBJ whole genome shotgun (WGS) entry which is preliminary data.</text>
</comment>
<keyword evidence="7 10" id="KW-0472">Membrane</keyword>
<dbReference type="PANTHER" id="PTHR30309">
    <property type="entry name" value="INNER MEMBRANE PROTEIN YGIH"/>
    <property type="match status" value="1"/>
</dbReference>
<dbReference type="EMBL" id="QLYR01000001">
    <property type="protein sequence ID" value="RAQ30183.1"/>
    <property type="molecule type" value="Genomic_DNA"/>
</dbReference>
<evidence type="ECO:0000256" key="4">
    <source>
        <dbReference type="ARBA" id="ARBA00022692"/>
    </source>
</evidence>
<keyword evidence="5 10" id="KW-1133">Transmembrane helix</keyword>
<keyword evidence="4 10" id="KW-0812">Transmembrane</keyword>
<gene>
    <name evidence="11" type="ORF">DPQ25_01355</name>
</gene>
<keyword evidence="11" id="KW-0012">Acyltransferase</keyword>
<evidence type="ECO:0000313" key="11">
    <source>
        <dbReference type="EMBL" id="RAQ30183.1"/>
    </source>
</evidence>
<evidence type="ECO:0000256" key="6">
    <source>
        <dbReference type="ARBA" id="ARBA00023098"/>
    </source>
</evidence>
<feature type="transmembrane region" description="Helical" evidence="10">
    <location>
        <begin position="68"/>
        <end position="93"/>
    </location>
</feature>
<dbReference type="GO" id="GO:0008654">
    <property type="term" value="P:phospholipid biosynthetic process"/>
    <property type="evidence" value="ECO:0007669"/>
    <property type="project" value="UniProtKB-KW"/>
</dbReference>
<keyword evidence="1" id="KW-1003">Cell membrane</keyword>